<dbReference type="PANTHER" id="PTHR43265:SF1">
    <property type="entry name" value="ESTERASE ESTD"/>
    <property type="match status" value="1"/>
</dbReference>
<evidence type="ECO:0000313" key="3">
    <source>
        <dbReference type="Proteomes" id="UP000298210"/>
    </source>
</evidence>
<proteinExistence type="predicted"/>
<dbReference type="AlphaFoldDB" id="A0A4Y7WM37"/>
<dbReference type="InterPro" id="IPR053145">
    <property type="entry name" value="AB_hydrolase_Est10"/>
</dbReference>
<dbReference type="SUPFAM" id="SSF53474">
    <property type="entry name" value="alpha/beta-Hydrolases"/>
    <property type="match status" value="1"/>
</dbReference>
<dbReference type="Proteomes" id="UP000298210">
    <property type="component" value="Unassembled WGS sequence"/>
</dbReference>
<dbReference type="Gene3D" id="3.40.50.1820">
    <property type="entry name" value="alpha/beta hydrolase"/>
    <property type="match status" value="1"/>
</dbReference>
<dbReference type="GO" id="GO:0052689">
    <property type="term" value="F:carboxylic ester hydrolase activity"/>
    <property type="evidence" value="ECO:0007669"/>
    <property type="project" value="TreeGrafter"/>
</dbReference>
<accession>A0A4Y7WM37</accession>
<reference evidence="2 3" key="1">
    <citation type="submission" date="2019-03" db="EMBL/GenBank/DDBJ databases">
        <authorList>
            <person name="Liu G."/>
        </authorList>
    </citation>
    <scope>NUCLEOTIDE SEQUENCE [LARGE SCALE GENOMIC DNA]</scope>
    <source>
        <strain evidence="2 3">DSM 19099</strain>
    </source>
</reference>
<evidence type="ECO:0000259" key="1">
    <source>
        <dbReference type="Pfam" id="PF12146"/>
    </source>
</evidence>
<dbReference type="RefSeq" id="WP_134259090.1">
    <property type="nucleotide sequence ID" value="NZ_LDIM01000006.1"/>
</dbReference>
<dbReference type="EMBL" id="SNUX01000002">
    <property type="protein sequence ID" value="TES49739.1"/>
    <property type="molecule type" value="Genomic_DNA"/>
</dbReference>
<dbReference type="PANTHER" id="PTHR43265">
    <property type="entry name" value="ESTERASE ESTD"/>
    <property type="match status" value="1"/>
</dbReference>
<gene>
    <name evidence="2" type="ORF">E2L03_09790</name>
</gene>
<comment type="caution">
    <text evidence="2">The sequence shown here is derived from an EMBL/GenBank/DDBJ whole genome shotgun (WGS) entry which is preliminary data.</text>
</comment>
<dbReference type="Pfam" id="PF12146">
    <property type="entry name" value="Hydrolase_4"/>
    <property type="match status" value="1"/>
</dbReference>
<organism evidence="2 3">
    <name type="scientific">Shouchella lehensis</name>
    <dbReference type="NCBI Taxonomy" id="300825"/>
    <lineage>
        <taxon>Bacteria</taxon>
        <taxon>Bacillati</taxon>
        <taxon>Bacillota</taxon>
        <taxon>Bacilli</taxon>
        <taxon>Bacillales</taxon>
        <taxon>Bacillaceae</taxon>
        <taxon>Shouchella</taxon>
    </lineage>
</organism>
<feature type="domain" description="Serine aminopeptidase S33" evidence="1">
    <location>
        <begin position="188"/>
        <end position="263"/>
    </location>
</feature>
<keyword evidence="2" id="KW-0378">Hydrolase</keyword>
<dbReference type="InterPro" id="IPR029058">
    <property type="entry name" value="AB_hydrolase_fold"/>
</dbReference>
<dbReference type="PROSITE" id="PS51257">
    <property type="entry name" value="PROKAR_LIPOPROTEIN"/>
    <property type="match status" value="1"/>
</dbReference>
<protein>
    <submittedName>
        <fullName evidence="2">Alpha/beta fold hydrolase</fullName>
    </submittedName>
</protein>
<dbReference type="InterPro" id="IPR022742">
    <property type="entry name" value="Hydrolase_4"/>
</dbReference>
<evidence type="ECO:0000313" key="2">
    <source>
        <dbReference type="EMBL" id="TES49739.1"/>
    </source>
</evidence>
<name>A0A4Y7WM37_9BACI</name>
<sequence length="432" mass="47876">MKKPSYFYTTSIFLVVFLTACQQETSEEPKINPLEAYAGTWEGEIVIPMQPLSIEVSVENETATLSIPIQGILDEPFDVVDADEDSLSLETTIQNQTILFTGKRDGDNIQGEFTQLGQELPFQLRFKEEELLTEISLDASEVIKAKVDFPANESKDMPVALILPGSGPTDKHGNSYLMPGRNDNLKLLSEHLNDNGIATIRYDKRGIGDNVSLAPNSIETRFDDYITDAQAWLRYAKEQESFSSVHLIGHSEGALIGLAAAIQEGVQSYSSVAGAGRTIDKVLVEQLENDPFITPELLEESADILEQLVQGDMVQEVSLELESLFNHSVQPFLSSWMAVDPAKLIEEATFPTYIIHGNNDQQIPVHDAQLLHDANQTSELYLIDQMGHGLRHVSDDIEEESIAAMSHDTPLSEELLTILTTAILENHIHTTK</sequence>